<dbReference type="Pfam" id="PF00393">
    <property type="entry name" value="6PGD"/>
    <property type="match status" value="1"/>
</dbReference>
<feature type="compositionally biased region" description="Polar residues" evidence="4">
    <location>
        <begin position="1"/>
        <end position="25"/>
    </location>
</feature>
<dbReference type="GO" id="GO:0019521">
    <property type="term" value="P:D-gluconate metabolic process"/>
    <property type="evidence" value="ECO:0007669"/>
    <property type="project" value="UniProtKB-KW"/>
</dbReference>
<dbReference type="InterPro" id="IPR006183">
    <property type="entry name" value="Pgluconate_DH"/>
</dbReference>
<feature type="domain" description="6-phosphogluconate dehydrogenase C-terminal" evidence="5">
    <location>
        <begin position="215"/>
        <end position="348"/>
    </location>
</feature>
<organism evidence="6">
    <name type="scientific">freshwater metagenome</name>
    <dbReference type="NCBI Taxonomy" id="449393"/>
    <lineage>
        <taxon>unclassified sequences</taxon>
        <taxon>metagenomes</taxon>
        <taxon>ecological metagenomes</taxon>
    </lineage>
</organism>
<accession>A0A6J7N9C5</accession>
<dbReference type="NCBIfam" id="TIGR00872">
    <property type="entry name" value="gnd_rel"/>
    <property type="match status" value="1"/>
</dbReference>
<dbReference type="PRINTS" id="PR00076">
    <property type="entry name" value="6PGDHDRGNASE"/>
</dbReference>
<dbReference type="InterPro" id="IPR013328">
    <property type="entry name" value="6PGD_dom2"/>
</dbReference>
<dbReference type="SMART" id="SM01350">
    <property type="entry name" value="6PGD"/>
    <property type="match status" value="1"/>
</dbReference>
<comment type="similarity">
    <text evidence="1">Belongs to the 6-phosphogluconate dehydrogenase family.</text>
</comment>
<dbReference type="Gene3D" id="3.40.50.720">
    <property type="entry name" value="NAD(P)-binding Rossmann-like Domain"/>
    <property type="match status" value="1"/>
</dbReference>
<name>A0A6J7N9C5_9ZZZZ</name>
<evidence type="ECO:0000256" key="4">
    <source>
        <dbReference type="SAM" id="MobiDB-lite"/>
    </source>
</evidence>
<dbReference type="InterPro" id="IPR036291">
    <property type="entry name" value="NAD(P)-bd_dom_sf"/>
</dbReference>
<dbReference type="InterPro" id="IPR006115">
    <property type="entry name" value="6PGDH_NADP-bd"/>
</dbReference>
<feature type="region of interest" description="Disordered" evidence="4">
    <location>
        <begin position="1"/>
        <end position="32"/>
    </location>
</feature>
<dbReference type="AlphaFoldDB" id="A0A6J7N9C5"/>
<dbReference type="GO" id="GO:0006098">
    <property type="term" value="P:pentose-phosphate shunt"/>
    <property type="evidence" value="ECO:0007669"/>
    <property type="project" value="InterPro"/>
</dbReference>
<evidence type="ECO:0000256" key="2">
    <source>
        <dbReference type="ARBA" id="ARBA00023002"/>
    </source>
</evidence>
<dbReference type="InterPro" id="IPR006114">
    <property type="entry name" value="6PGDH_C"/>
</dbReference>
<gene>
    <name evidence="6" type="ORF">UFOPK3914_01411</name>
</gene>
<protein>
    <submittedName>
        <fullName evidence="6">Unannotated protein</fullName>
    </submittedName>
</protein>
<dbReference type="NCBIfam" id="NF007161">
    <property type="entry name" value="PRK09599.1"/>
    <property type="match status" value="1"/>
</dbReference>
<dbReference type="Pfam" id="PF03446">
    <property type="entry name" value="NAD_binding_2"/>
    <property type="match status" value="1"/>
</dbReference>
<keyword evidence="3" id="KW-0311">Gluconate utilization</keyword>
<evidence type="ECO:0000313" key="6">
    <source>
        <dbReference type="EMBL" id="CAB4987542.1"/>
    </source>
</evidence>
<dbReference type="GO" id="GO:0004616">
    <property type="term" value="F:phosphogluconate dehydrogenase (decarboxylating) activity"/>
    <property type="evidence" value="ECO:0007669"/>
    <property type="project" value="InterPro"/>
</dbReference>
<evidence type="ECO:0000259" key="5">
    <source>
        <dbReference type="SMART" id="SM01350"/>
    </source>
</evidence>
<sequence>MTTTDESSHPNPSVNSAPQNQSSAQGAPPELGMVGLGRMGANLVRRLVRGGGRSVVFDTDPAVAAALTEELGSGVRAASTLAELVAALPTPRAIWVMVPASVAGAVVAEIADLIDPGDVIIDGGNTDWREDGPRGAALAERNISLLDVGTSGGVWGLERGYCMMVGGAEEAVLQLRPVFDILSPPADSVERTPGRDGDLTQAEQGWLHCGPTGSGHFVKMVHNGIEYGLMGAYAEGLNLLGHTAPYGFDVDIPAVTELWRRGSVVGSWLLDLTAAAFVADPTLDGFTGVVSDSGEGRWSLEAAVDLGVPAPVLASALFSRFSSRGEETLANKVLSAMRNEFGGHVESSAP</sequence>
<evidence type="ECO:0000256" key="3">
    <source>
        <dbReference type="ARBA" id="ARBA00023064"/>
    </source>
</evidence>
<dbReference type="InterPro" id="IPR004849">
    <property type="entry name" value="6DGDH_YqeC"/>
</dbReference>
<dbReference type="SUPFAM" id="SSF48179">
    <property type="entry name" value="6-phosphogluconate dehydrogenase C-terminal domain-like"/>
    <property type="match status" value="1"/>
</dbReference>
<evidence type="ECO:0000256" key="1">
    <source>
        <dbReference type="ARBA" id="ARBA00008419"/>
    </source>
</evidence>
<reference evidence="6" key="1">
    <citation type="submission" date="2020-05" db="EMBL/GenBank/DDBJ databases">
        <authorList>
            <person name="Chiriac C."/>
            <person name="Salcher M."/>
            <person name="Ghai R."/>
            <person name="Kavagutti S V."/>
        </authorList>
    </citation>
    <scope>NUCLEOTIDE SEQUENCE</scope>
</reference>
<dbReference type="SUPFAM" id="SSF51735">
    <property type="entry name" value="NAD(P)-binding Rossmann-fold domains"/>
    <property type="match status" value="1"/>
</dbReference>
<dbReference type="GO" id="GO:0050661">
    <property type="term" value="F:NADP binding"/>
    <property type="evidence" value="ECO:0007669"/>
    <property type="project" value="InterPro"/>
</dbReference>
<keyword evidence="2" id="KW-0560">Oxidoreductase</keyword>
<dbReference type="PANTHER" id="PTHR11811">
    <property type="entry name" value="6-PHOSPHOGLUCONATE DEHYDROGENASE"/>
    <property type="match status" value="1"/>
</dbReference>
<proteinExistence type="inferred from homology"/>
<dbReference type="InterPro" id="IPR008927">
    <property type="entry name" value="6-PGluconate_DH-like_C_sf"/>
</dbReference>
<dbReference type="Gene3D" id="1.10.1040.10">
    <property type="entry name" value="N-(1-d-carboxylethyl)-l-norvaline Dehydrogenase, domain 2"/>
    <property type="match status" value="1"/>
</dbReference>
<dbReference type="EMBL" id="CAFBOG010000144">
    <property type="protein sequence ID" value="CAB4987542.1"/>
    <property type="molecule type" value="Genomic_DNA"/>
</dbReference>